<reference evidence="4" key="1">
    <citation type="submission" date="2015-12" db="EMBL/GenBank/DDBJ databases">
        <title>Genome sequence of a biocontrol rhizobacterium Chryseobacterium kwangjuense strain KJ1R5 isolated from pepper (Capsicum annuum L.).</title>
        <authorList>
            <person name="Jeong J.-J."/>
            <person name="Park H."/>
            <person name="Mannaa M."/>
            <person name="Sang M.K."/>
            <person name="Choi I.-G."/>
            <person name="Kim K.D."/>
        </authorList>
    </citation>
    <scope>NUCLEOTIDE SEQUENCE [LARGE SCALE GENOMIC DNA]</scope>
    <source>
        <strain evidence="4">KJ1R5</strain>
    </source>
</reference>
<dbReference type="Pfam" id="PF20448">
    <property type="entry name" value="DUF6705"/>
    <property type="match status" value="1"/>
</dbReference>
<reference evidence="3 4" key="2">
    <citation type="journal article" date="2016" name="Genome Announc.">
        <title>Draft Genome Sequence of a Biocontrol Rhizobacterium, Chryseobacterium kwangjuense Strain KJ1R5, Isolated from Pepper (Capsicum annuum).</title>
        <authorList>
            <person name="Jeong J.J."/>
            <person name="Park H."/>
            <person name="Park B.H."/>
            <person name="Mannaa M."/>
            <person name="Sang M.K."/>
            <person name="Choi I.G."/>
            <person name="Kim K.D."/>
        </authorList>
    </citation>
    <scope>NUCLEOTIDE SEQUENCE [LARGE SCALE GENOMIC DNA]</scope>
    <source>
        <strain evidence="3 4">KJ1R5</strain>
    </source>
</reference>
<dbReference type="InterPro" id="IPR046551">
    <property type="entry name" value="DUF6705"/>
</dbReference>
<dbReference type="Proteomes" id="UP000070513">
    <property type="component" value="Unassembled WGS sequence"/>
</dbReference>
<dbReference type="EMBL" id="LPUR01000001">
    <property type="protein sequence ID" value="KXH84580.1"/>
    <property type="molecule type" value="Genomic_DNA"/>
</dbReference>
<gene>
    <name evidence="3" type="ORF">AU378_02100</name>
</gene>
<evidence type="ECO:0000256" key="1">
    <source>
        <dbReference type="SAM" id="SignalP"/>
    </source>
</evidence>
<proteinExistence type="predicted"/>
<accession>A0A135WI82</accession>
<feature type="domain" description="DUF6705" evidence="2">
    <location>
        <begin position="1"/>
        <end position="187"/>
    </location>
</feature>
<feature type="chain" id="PRO_5007467959" description="DUF6705 domain-containing protein" evidence="1">
    <location>
        <begin position="19"/>
        <end position="187"/>
    </location>
</feature>
<dbReference type="OrthoDB" id="1273740at2"/>
<name>A0A135WI82_9FLAO</name>
<protein>
    <recommendedName>
        <fullName evidence="2">DUF6705 domain-containing protein</fullName>
    </recommendedName>
</protein>
<keyword evidence="1" id="KW-0732">Signal</keyword>
<evidence type="ECO:0000313" key="4">
    <source>
        <dbReference type="Proteomes" id="UP000070513"/>
    </source>
</evidence>
<dbReference type="AlphaFoldDB" id="A0A135WI82"/>
<feature type="signal peptide" evidence="1">
    <location>
        <begin position="1"/>
        <end position="18"/>
    </location>
</feature>
<evidence type="ECO:0000313" key="3">
    <source>
        <dbReference type="EMBL" id="KXH84580.1"/>
    </source>
</evidence>
<evidence type="ECO:0000259" key="2">
    <source>
        <dbReference type="Pfam" id="PF20448"/>
    </source>
</evidence>
<dbReference type="RefSeq" id="WP_062647511.1">
    <property type="nucleotide sequence ID" value="NZ_LPUR01000001.1"/>
</dbReference>
<organism evidence="3 4">
    <name type="scientific">Chryseobacterium kwangjuense</name>
    <dbReference type="NCBI Taxonomy" id="267125"/>
    <lineage>
        <taxon>Bacteria</taxon>
        <taxon>Pseudomonadati</taxon>
        <taxon>Bacteroidota</taxon>
        <taxon>Flavobacteriia</taxon>
        <taxon>Flavobacteriales</taxon>
        <taxon>Weeksellaceae</taxon>
        <taxon>Chryseobacterium group</taxon>
        <taxon>Chryseobacterium</taxon>
    </lineage>
</organism>
<sequence length="187" mass="21683">MKKLILFTILTFSISYKAQIYPLTTDTDIPSNSYIKDTQNQLSAFEGNWKGIWKGKTFLINFKKVEKYYDTHLKDNPYYMDMLIGKFQVKDATGNILFDNLNISDNDVKITGAKIFPSGKYVLSYLDPDLCLKSGGIFIEFTNSTKNELKFKFMETSQIIDSECFYRGWTTDQRPEPLPKEIILTKQ</sequence>
<comment type="caution">
    <text evidence="3">The sequence shown here is derived from an EMBL/GenBank/DDBJ whole genome shotgun (WGS) entry which is preliminary data.</text>
</comment>